<dbReference type="Proteomes" id="UP000004386">
    <property type="component" value="Unassembled WGS sequence"/>
</dbReference>
<evidence type="ECO:0000313" key="7">
    <source>
        <dbReference type="Proteomes" id="UP000004386"/>
    </source>
</evidence>
<evidence type="ECO:0000259" key="5">
    <source>
        <dbReference type="PROSITE" id="PS50850"/>
    </source>
</evidence>
<feature type="transmembrane region" description="Helical" evidence="4">
    <location>
        <begin position="67"/>
        <end position="90"/>
    </location>
</feature>
<dbReference type="HOGENOM" id="CLU_047644_2_0_5"/>
<evidence type="ECO:0000256" key="4">
    <source>
        <dbReference type="SAM" id="Phobius"/>
    </source>
</evidence>
<comment type="caution">
    <text evidence="6">The sequence shown here is derived from an EMBL/GenBank/DDBJ whole genome shotgun (WGS) entry which is preliminary data.</text>
</comment>
<feature type="transmembrane region" description="Helical" evidence="4">
    <location>
        <begin position="223"/>
        <end position="244"/>
    </location>
</feature>
<dbReference type="EMBL" id="ACQA01000002">
    <property type="protein sequence ID" value="EEQ94240.1"/>
    <property type="molecule type" value="Genomic_DNA"/>
</dbReference>
<keyword evidence="2 4" id="KW-1133">Transmembrane helix</keyword>
<reference evidence="6 7" key="1">
    <citation type="submission" date="2009-05" db="EMBL/GenBank/DDBJ databases">
        <authorList>
            <person name="Setubal J.C."/>
            <person name="Boyle S."/>
            <person name="Crasta O.R."/>
            <person name="Gillespie J.J."/>
            <person name="Kenyon R.W."/>
            <person name="Lu J."/>
            <person name="Mane S."/>
            <person name="Nagrani S."/>
            <person name="Shallom J.M."/>
            <person name="Shallom S."/>
            <person name="Shukla M."/>
            <person name="Snyder E.E."/>
            <person name="Sobral B.W."/>
            <person name="Wattam A.R."/>
            <person name="Will R."/>
            <person name="Williams K."/>
            <person name="Yoo H."/>
            <person name="Munk C."/>
            <person name="Tapia R."/>
            <person name="Green L."/>
            <person name="Rogers Y."/>
            <person name="Detter J.C."/>
            <person name="Bruce D."/>
            <person name="Brettin T.S."/>
            <person name="Tsolis R."/>
        </authorList>
    </citation>
    <scope>NUCLEOTIDE SEQUENCE [LARGE SCALE GENOMIC DNA]</scope>
    <source>
        <strain evidence="6 7">LMG 3301</strain>
    </source>
</reference>
<dbReference type="InterPro" id="IPR036259">
    <property type="entry name" value="MFS_trans_sf"/>
</dbReference>
<feature type="transmembrane region" description="Helical" evidence="4">
    <location>
        <begin position="155"/>
        <end position="172"/>
    </location>
</feature>
<keyword evidence="3 4" id="KW-0472">Membrane</keyword>
<evidence type="ECO:0000256" key="3">
    <source>
        <dbReference type="ARBA" id="ARBA00023136"/>
    </source>
</evidence>
<name>C4WPD1_9HYPH</name>
<feature type="domain" description="Major facilitator superfamily (MFS) profile" evidence="5">
    <location>
        <begin position="270"/>
        <end position="454"/>
    </location>
</feature>
<dbReference type="AlphaFoldDB" id="C4WPD1"/>
<organism evidence="6 7">
    <name type="scientific">Brucella intermedia LMG 3301</name>
    <dbReference type="NCBI Taxonomy" id="641118"/>
    <lineage>
        <taxon>Bacteria</taxon>
        <taxon>Pseudomonadati</taxon>
        <taxon>Pseudomonadota</taxon>
        <taxon>Alphaproteobacteria</taxon>
        <taxon>Hyphomicrobiales</taxon>
        <taxon>Brucellaceae</taxon>
        <taxon>Brucella/Ochrobactrum group</taxon>
        <taxon>Brucella</taxon>
    </lineage>
</organism>
<keyword evidence="1 4" id="KW-0812">Transmembrane</keyword>
<dbReference type="PROSITE" id="PS50850">
    <property type="entry name" value="MFS"/>
    <property type="match status" value="1"/>
</dbReference>
<dbReference type="InterPro" id="IPR020846">
    <property type="entry name" value="MFS_dom"/>
</dbReference>
<feature type="transmembrane region" description="Helical" evidence="4">
    <location>
        <begin position="401"/>
        <end position="419"/>
    </location>
</feature>
<dbReference type="Gene3D" id="1.20.1250.20">
    <property type="entry name" value="MFS general substrate transporter like domains"/>
    <property type="match status" value="1"/>
</dbReference>
<accession>C4WPD1</accession>
<protein>
    <submittedName>
        <fullName evidence="6">Major facilitator transporter</fullName>
    </submittedName>
</protein>
<evidence type="ECO:0000256" key="2">
    <source>
        <dbReference type="ARBA" id="ARBA00022989"/>
    </source>
</evidence>
<feature type="transmembrane region" description="Helical" evidence="4">
    <location>
        <begin position="102"/>
        <end position="124"/>
    </location>
</feature>
<dbReference type="Pfam" id="PF07690">
    <property type="entry name" value="MFS_1"/>
    <property type="match status" value="1"/>
</dbReference>
<feature type="transmembrane region" description="Helical" evidence="4">
    <location>
        <begin position="362"/>
        <end position="381"/>
    </location>
</feature>
<proteinExistence type="predicted"/>
<feature type="transmembrane region" description="Helical" evidence="4">
    <location>
        <begin position="425"/>
        <end position="443"/>
    </location>
</feature>
<feature type="transmembrane region" description="Helical" evidence="4">
    <location>
        <begin position="337"/>
        <end position="356"/>
    </location>
</feature>
<dbReference type="InterPro" id="IPR011701">
    <property type="entry name" value="MFS"/>
</dbReference>
<dbReference type="SUPFAM" id="SSF103473">
    <property type="entry name" value="MFS general substrate transporter"/>
    <property type="match status" value="1"/>
</dbReference>
<evidence type="ECO:0000256" key="1">
    <source>
        <dbReference type="ARBA" id="ARBA00022692"/>
    </source>
</evidence>
<sequence length="454" mass="47810">MSQSLVPVLGHSPCLPVMPGCQENLSGIILRTSRIILLAKALSDKTVPISSFEGLTMTDMTAARRNIIILTIAQALGASSPPIVISLGGLVGQKLSSDPALVTLPVSLFNLGLALGTLPAAFFMRQFGRRNAYMLGALVGASAGVIAAAGIFAASFLIFCLGTLTAGFYAAYVQSYRFAATDAATGDMKARAISWVMVGGLVAAIVGPQLVIWTRDTIPDAMFAGSFLSQAVLGLLALPVLFMLRAPKIRKDPNVVHDTGRPLGEILRSPRFMLSVAAGVCSYALMTFVMTAAPIAMVGHGHSVDHAALGIQWHVLAMFAPSFFTGRLITRFGKEKITALGLVLIAFSAIIALGGFDVGHFWGALIFLGIGWNFGFIGATAMVTDCHTPAERGKAQGANDFIMFGTVACASFFAGSLLHSSGWETINWLVFPIVALVLVPLILRLKPKEAVAEA</sequence>
<feature type="transmembrane region" description="Helical" evidence="4">
    <location>
        <begin position="131"/>
        <end position="149"/>
    </location>
</feature>
<dbReference type="PANTHER" id="PTHR23534">
    <property type="entry name" value="MFS PERMEASE"/>
    <property type="match status" value="1"/>
</dbReference>
<evidence type="ECO:0000313" key="6">
    <source>
        <dbReference type="EMBL" id="EEQ94240.1"/>
    </source>
</evidence>
<gene>
    <name evidence="6" type="ORF">OINT_2001461</name>
</gene>
<feature type="transmembrane region" description="Helical" evidence="4">
    <location>
        <begin position="192"/>
        <end position="211"/>
    </location>
</feature>
<dbReference type="GO" id="GO:0022857">
    <property type="term" value="F:transmembrane transporter activity"/>
    <property type="evidence" value="ECO:0007669"/>
    <property type="project" value="InterPro"/>
</dbReference>
<feature type="transmembrane region" description="Helical" evidence="4">
    <location>
        <begin position="272"/>
        <end position="299"/>
    </location>
</feature>
<feature type="transmembrane region" description="Helical" evidence="4">
    <location>
        <begin position="311"/>
        <end position="330"/>
    </location>
</feature>
<dbReference type="PANTHER" id="PTHR23534:SF1">
    <property type="entry name" value="MAJOR FACILITATOR SUPERFAMILY PROTEIN"/>
    <property type="match status" value="1"/>
</dbReference>